<evidence type="ECO:0000256" key="4">
    <source>
        <dbReference type="ARBA" id="ARBA00023136"/>
    </source>
</evidence>
<dbReference type="InterPro" id="IPR020846">
    <property type="entry name" value="MFS_dom"/>
</dbReference>
<dbReference type="PROSITE" id="PS50850">
    <property type="entry name" value="MFS"/>
    <property type="match status" value="1"/>
</dbReference>
<feature type="transmembrane region" description="Helical" evidence="5">
    <location>
        <begin position="301"/>
        <end position="323"/>
    </location>
</feature>
<gene>
    <name evidence="7" type="ORF">WM40_19840</name>
</gene>
<feature type="transmembrane region" description="Helical" evidence="5">
    <location>
        <begin position="395"/>
        <end position="414"/>
    </location>
</feature>
<dbReference type="InterPro" id="IPR005829">
    <property type="entry name" value="Sugar_transporter_CS"/>
</dbReference>
<evidence type="ECO:0000256" key="1">
    <source>
        <dbReference type="ARBA" id="ARBA00004141"/>
    </source>
</evidence>
<feature type="transmembrane region" description="Helical" evidence="5">
    <location>
        <begin position="420"/>
        <end position="443"/>
    </location>
</feature>
<dbReference type="Pfam" id="PF07690">
    <property type="entry name" value="MFS_1"/>
    <property type="match status" value="1"/>
</dbReference>
<evidence type="ECO:0000313" key="8">
    <source>
        <dbReference type="Proteomes" id="UP000033618"/>
    </source>
</evidence>
<reference evidence="7 8" key="1">
    <citation type="submission" date="2015-03" db="EMBL/GenBank/DDBJ databases">
        <title>Draft Genome Sequence of Burkholderia andropogonis type strain ICMP2807, isolated from Sorghum bicolor.</title>
        <authorList>
            <person name="Lopes-Santos L."/>
            <person name="Castro D.B."/>
            <person name="Ottoboni L.M."/>
            <person name="Park D."/>
            <person name="Weirc B.S."/>
            <person name="Destefano S.A."/>
        </authorList>
    </citation>
    <scope>NUCLEOTIDE SEQUENCE [LARGE SCALE GENOMIC DNA]</scope>
    <source>
        <strain evidence="7 8">ICMP2807</strain>
    </source>
</reference>
<feature type="transmembrane region" description="Helical" evidence="5">
    <location>
        <begin position="267"/>
        <end position="289"/>
    </location>
</feature>
<feature type="transmembrane region" description="Helical" evidence="5">
    <location>
        <begin position="360"/>
        <end position="383"/>
    </location>
</feature>
<proteinExistence type="predicted"/>
<feature type="transmembrane region" description="Helical" evidence="5">
    <location>
        <begin position="61"/>
        <end position="80"/>
    </location>
</feature>
<dbReference type="PANTHER" id="PTHR23508:SF10">
    <property type="entry name" value="CARBOXYLIC ACID TRANSPORTER PROTEIN HOMOLOG"/>
    <property type="match status" value="1"/>
</dbReference>
<dbReference type="CDD" id="cd17365">
    <property type="entry name" value="MFS_PcaK_like"/>
    <property type="match status" value="1"/>
</dbReference>
<feature type="transmembrane region" description="Helical" evidence="5">
    <location>
        <begin position="335"/>
        <end position="354"/>
    </location>
</feature>
<accession>A0A0F5JWN0</accession>
<sequence length="463" mass="48885">MSSHIQPSVDVQQFIDQQPLSARQWLIFAMCFLVVLLDGFDTAAIGFIAPSLLGEWGVARAALSPVLSAALFGLACGALFAGPLSDRLGRRALLSGAVAIFGIACLISSQAGNLIELTALRFVTGIGLGAAMPTAATIMNEYCPRQKRATLVNLMFCGFPLGAAFGGFLAAWMIPHFGWRSVLILGGVTPLLLLIVLLAALPESVRYLIASLQDNALIRRTLARVWPHAAASLDPTATFTLTETTSDNARSNAEGHRGLRLVLSRPYLLGTLMLWIAYFMGLVIFYASINWMPILLREGGVAPAHAALISALFPLGGVGAVLCGYLMDRFNADRIIALCYALTAVSMVAVGQALGHVGLLVLVVFCAGVLMNTAQSSLPALAAAFYPTQGRGTGVSWMLGIGRFGGIAGSFLVAELGRRHFTFGGVFATVALAGVVACVALLVKHRGRTVHPIDPLRPASVNR</sequence>
<evidence type="ECO:0000256" key="2">
    <source>
        <dbReference type="ARBA" id="ARBA00022692"/>
    </source>
</evidence>
<keyword evidence="8" id="KW-1185">Reference proteome</keyword>
<dbReference type="InterPro" id="IPR011701">
    <property type="entry name" value="MFS"/>
</dbReference>
<dbReference type="AlphaFoldDB" id="A0A0F5JWN0"/>
<keyword evidence="2 5" id="KW-0812">Transmembrane</keyword>
<feature type="domain" description="Major facilitator superfamily (MFS) profile" evidence="6">
    <location>
        <begin position="27"/>
        <end position="449"/>
    </location>
</feature>
<dbReference type="PATRIC" id="fig|28092.6.peg.4654"/>
<dbReference type="SUPFAM" id="SSF103473">
    <property type="entry name" value="MFS general substrate transporter"/>
    <property type="match status" value="1"/>
</dbReference>
<evidence type="ECO:0000256" key="5">
    <source>
        <dbReference type="SAM" id="Phobius"/>
    </source>
</evidence>
<dbReference type="OrthoDB" id="7066727at2"/>
<organism evidence="7 8">
    <name type="scientific">Robbsia andropogonis</name>
    <dbReference type="NCBI Taxonomy" id="28092"/>
    <lineage>
        <taxon>Bacteria</taxon>
        <taxon>Pseudomonadati</taxon>
        <taxon>Pseudomonadota</taxon>
        <taxon>Betaproteobacteria</taxon>
        <taxon>Burkholderiales</taxon>
        <taxon>Burkholderiaceae</taxon>
        <taxon>Robbsia</taxon>
    </lineage>
</organism>
<dbReference type="InterPro" id="IPR036259">
    <property type="entry name" value="MFS_trans_sf"/>
</dbReference>
<dbReference type="STRING" id="28092.WM40_19840"/>
<evidence type="ECO:0000313" key="7">
    <source>
        <dbReference type="EMBL" id="KKB62024.1"/>
    </source>
</evidence>
<name>A0A0F5JWN0_9BURK</name>
<comment type="caution">
    <text evidence="7">The sequence shown here is derived from an EMBL/GenBank/DDBJ whole genome shotgun (WGS) entry which is preliminary data.</text>
</comment>
<evidence type="ECO:0000259" key="6">
    <source>
        <dbReference type="PROSITE" id="PS50850"/>
    </source>
</evidence>
<protein>
    <submittedName>
        <fullName evidence="7">4-hydroxybenzoate transporter</fullName>
    </submittedName>
</protein>
<dbReference type="GO" id="GO:0046943">
    <property type="term" value="F:carboxylic acid transmembrane transporter activity"/>
    <property type="evidence" value="ECO:0007669"/>
    <property type="project" value="TreeGrafter"/>
</dbReference>
<dbReference type="PROSITE" id="PS00216">
    <property type="entry name" value="SUGAR_TRANSPORT_1"/>
    <property type="match status" value="1"/>
</dbReference>
<comment type="subcellular location">
    <subcellularLocation>
        <location evidence="1">Membrane</location>
        <topology evidence="1">Multi-pass membrane protein</topology>
    </subcellularLocation>
</comment>
<feature type="transmembrane region" description="Helical" evidence="5">
    <location>
        <begin position="180"/>
        <end position="201"/>
    </location>
</feature>
<dbReference type="PROSITE" id="PS00217">
    <property type="entry name" value="SUGAR_TRANSPORT_2"/>
    <property type="match status" value="1"/>
</dbReference>
<keyword evidence="4 5" id="KW-0472">Membrane</keyword>
<dbReference type="Gene3D" id="1.20.1250.20">
    <property type="entry name" value="MFS general substrate transporter like domains"/>
    <property type="match status" value="1"/>
</dbReference>
<dbReference type="Proteomes" id="UP000033618">
    <property type="component" value="Unassembled WGS sequence"/>
</dbReference>
<dbReference type="PANTHER" id="PTHR23508">
    <property type="entry name" value="CARBOXYLIC ACID TRANSPORTER PROTEIN HOMOLOG"/>
    <property type="match status" value="1"/>
</dbReference>
<dbReference type="RefSeq" id="WP_046153749.1">
    <property type="nucleotide sequence ID" value="NZ_CADFGU010000009.1"/>
</dbReference>
<dbReference type="EMBL" id="LAQU01000026">
    <property type="protein sequence ID" value="KKB62024.1"/>
    <property type="molecule type" value="Genomic_DNA"/>
</dbReference>
<feature type="transmembrane region" description="Helical" evidence="5">
    <location>
        <begin position="118"/>
        <end position="139"/>
    </location>
</feature>
<feature type="transmembrane region" description="Helical" evidence="5">
    <location>
        <begin position="151"/>
        <end position="174"/>
    </location>
</feature>
<keyword evidence="3 5" id="KW-1133">Transmembrane helix</keyword>
<feature type="transmembrane region" description="Helical" evidence="5">
    <location>
        <begin position="25"/>
        <end position="49"/>
    </location>
</feature>
<evidence type="ECO:0000256" key="3">
    <source>
        <dbReference type="ARBA" id="ARBA00022989"/>
    </source>
</evidence>
<feature type="transmembrane region" description="Helical" evidence="5">
    <location>
        <begin position="92"/>
        <end position="112"/>
    </location>
</feature>
<dbReference type="GO" id="GO:0005886">
    <property type="term" value="C:plasma membrane"/>
    <property type="evidence" value="ECO:0007669"/>
    <property type="project" value="TreeGrafter"/>
</dbReference>